<keyword evidence="3 4" id="KW-0658">Purine biosynthesis</keyword>
<evidence type="ECO:0000256" key="1">
    <source>
        <dbReference type="ARBA" id="ARBA00005054"/>
    </source>
</evidence>
<dbReference type="EMBL" id="CP029803">
    <property type="protein sequence ID" value="AWT60447.1"/>
    <property type="molecule type" value="Genomic_DNA"/>
</dbReference>
<feature type="binding site" evidence="4">
    <location>
        <position position="75"/>
    </location>
    <ligand>
        <name>(6R)-10-formyltetrahydrofolate</name>
        <dbReference type="ChEBI" id="CHEBI:195366"/>
    </ligand>
</feature>
<dbReference type="GO" id="GO:0005737">
    <property type="term" value="C:cytoplasm"/>
    <property type="evidence" value="ECO:0007669"/>
    <property type="project" value="TreeGrafter"/>
</dbReference>
<dbReference type="CDD" id="cd08645">
    <property type="entry name" value="FMT_core_GART"/>
    <property type="match status" value="1"/>
</dbReference>
<feature type="active site" description="Proton donor" evidence="4">
    <location>
        <position position="119"/>
    </location>
</feature>
<dbReference type="Proteomes" id="UP000247465">
    <property type="component" value="Chromosome"/>
</dbReference>
<protein>
    <recommendedName>
        <fullName evidence="4">Phosphoribosylglycinamide formyltransferase</fullName>
        <ecNumber evidence="4">2.1.2.2</ecNumber>
    </recommendedName>
    <alternativeName>
        <fullName evidence="4">5'-phosphoribosylglycinamide transformylase</fullName>
    </alternativeName>
    <alternativeName>
        <fullName evidence="4">GAR transformylase</fullName>
        <shortName evidence="4">GART</shortName>
    </alternativeName>
</protein>
<dbReference type="InterPro" id="IPR036477">
    <property type="entry name" value="Formyl_transf_N_sf"/>
</dbReference>
<dbReference type="Gene3D" id="3.40.50.170">
    <property type="entry name" value="Formyl transferase, N-terminal domain"/>
    <property type="match status" value="1"/>
</dbReference>
<dbReference type="EC" id="2.1.2.2" evidence="4"/>
<dbReference type="UniPathway" id="UPA00074">
    <property type="reaction ID" value="UER00126"/>
</dbReference>
<dbReference type="GO" id="GO:0004644">
    <property type="term" value="F:phosphoribosylglycinamide formyltransferase activity"/>
    <property type="evidence" value="ECO:0007669"/>
    <property type="project" value="UniProtKB-UniRule"/>
</dbReference>
<organism evidence="6 7">
    <name type="scientific">Candidatus Moanibacter tarae</name>
    <dbReference type="NCBI Taxonomy" id="2200854"/>
    <lineage>
        <taxon>Bacteria</taxon>
        <taxon>Pseudomonadati</taxon>
        <taxon>Verrucomicrobiota</taxon>
        <taxon>Opitutia</taxon>
        <taxon>Puniceicoccales</taxon>
        <taxon>Puniceicoccales incertae sedis</taxon>
        <taxon>Candidatus Moanibacter</taxon>
    </lineage>
</organism>
<dbReference type="AlphaFoldDB" id="A0A2Z4AJU6"/>
<dbReference type="InterPro" id="IPR004607">
    <property type="entry name" value="GART"/>
</dbReference>
<dbReference type="NCBIfam" id="TIGR00639">
    <property type="entry name" value="PurN"/>
    <property type="match status" value="1"/>
</dbReference>
<comment type="pathway">
    <text evidence="1 4">Purine metabolism; IMP biosynthesis via de novo pathway; N(2)-formyl-N(1)-(5-phospho-D-ribosyl)glycinamide from N(1)-(5-phospho-D-ribosyl)glycinamide (10-formyl THF route): step 1/1.</text>
</comment>
<dbReference type="HAMAP" id="MF_01930">
    <property type="entry name" value="PurN"/>
    <property type="match status" value="1"/>
</dbReference>
<evidence type="ECO:0000256" key="4">
    <source>
        <dbReference type="HAMAP-Rule" id="MF_01930"/>
    </source>
</evidence>
<dbReference type="PANTHER" id="PTHR43369:SF2">
    <property type="entry name" value="PHOSPHORIBOSYLGLYCINAMIDE FORMYLTRANSFERASE"/>
    <property type="match status" value="1"/>
</dbReference>
<feature type="binding site" evidence="4">
    <location>
        <position position="117"/>
    </location>
    <ligand>
        <name>(6R)-10-formyltetrahydrofolate</name>
        <dbReference type="ChEBI" id="CHEBI:195366"/>
    </ligand>
</feature>
<proteinExistence type="inferred from homology"/>
<keyword evidence="2 4" id="KW-0808">Transferase</keyword>
<name>A0A2Z4AJU6_9BACT</name>
<dbReference type="GO" id="GO:0006189">
    <property type="term" value="P:'de novo' IMP biosynthetic process"/>
    <property type="evidence" value="ECO:0007669"/>
    <property type="project" value="UniProtKB-UniRule"/>
</dbReference>
<comment type="similarity">
    <text evidence="4">Belongs to the GART family.</text>
</comment>
<dbReference type="KEGG" id="mtar:DF168_01661"/>
<evidence type="ECO:0000256" key="3">
    <source>
        <dbReference type="ARBA" id="ARBA00022755"/>
    </source>
</evidence>
<dbReference type="InterPro" id="IPR002376">
    <property type="entry name" value="Formyl_transf_N"/>
</dbReference>
<comment type="caution">
    <text evidence="4">Lacks conserved residue(s) required for the propagation of feature annotation.</text>
</comment>
<reference evidence="6 7" key="1">
    <citation type="submission" date="2018-06" db="EMBL/GenBank/DDBJ databases">
        <title>Draft Genome Sequence of a Novel Marine Bacterium Related to the Verrucomicrobia.</title>
        <authorList>
            <person name="Vosseberg J."/>
            <person name="Martijn J."/>
            <person name="Ettema T.J.G."/>
        </authorList>
    </citation>
    <scope>NUCLEOTIDE SEQUENCE [LARGE SCALE GENOMIC DNA]</scope>
    <source>
        <strain evidence="6">TARA_B100001123</strain>
    </source>
</reference>
<feature type="domain" description="Formyl transferase N-terminal" evidence="5">
    <location>
        <begin position="16"/>
        <end position="195"/>
    </location>
</feature>
<sequence>MKTISQSIPRSSSRLGILGSTKGTDLQAIIGAIEQGRLDASVAVVISNKRDAYILERARKHDILTIYVEGKERSRKNFDDEVSTILKQNCVDLVLLIGYMRILSPSFIDSWNNRVLNVHPSLLPEFGGSMDLDVHSEVLKSGVEVTGCTVHIATKEIDAGPIIVQKCCTIADGETSESLKVKVQALEGEALIEAIQLFQNGFPLFSRG</sequence>
<evidence type="ECO:0000313" key="6">
    <source>
        <dbReference type="EMBL" id="AWT60447.1"/>
    </source>
</evidence>
<dbReference type="FunFam" id="3.40.50.170:FF:000013">
    <property type="entry name" value="Phosphoribosylamine-glycine ligase"/>
    <property type="match status" value="1"/>
</dbReference>
<dbReference type="PANTHER" id="PTHR43369">
    <property type="entry name" value="PHOSPHORIBOSYLGLYCINAMIDE FORMYLTRANSFERASE"/>
    <property type="match status" value="1"/>
</dbReference>
<dbReference type="Pfam" id="PF00551">
    <property type="entry name" value="Formyl_trans_N"/>
    <property type="match status" value="1"/>
</dbReference>
<gene>
    <name evidence="4 6" type="primary">purN</name>
    <name evidence="6" type="ORF">DF168_01661</name>
</gene>
<evidence type="ECO:0000313" key="7">
    <source>
        <dbReference type="Proteomes" id="UP000247465"/>
    </source>
</evidence>
<comment type="catalytic activity">
    <reaction evidence="4">
        <text>N(1)-(5-phospho-beta-D-ribosyl)glycinamide + (6R)-10-formyltetrahydrofolate = N(2)-formyl-N(1)-(5-phospho-beta-D-ribosyl)glycinamide + (6S)-5,6,7,8-tetrahydrofolate + H(+)</text>
        <dbReference type="Rhea" id="RHEA:15053"/>
        <dbReference type="ChEBI" id="CHEBI:15378"/>
        <dbReference type="ChEBI" id="CHEBI:57453"/>
        <dbReference type="ChEBI" id="CHEBI:143788"/>
        <dbReference type="ChEBI" id="CHEBI:147286"/>
        <dbReference type="ChEBI" id="CHEBI:195366"/>
        <dbReference type="EC" id="2.1.2.2"/>
    </reaction>
</comment>
<feature type="site" description="Raises pKa of active site His" evidence="4">
    <location>
        <position position="158"/>
    </location>
</feature>
<comment type="function">
    <text evidence="4">Catalyzes the transfer of a formyl group from 10-formyltetrahydrofolate to 5-phospho-ribosyl-glycinamide (GAR), producing 5-phospho-ribosyl-N-formylglycinamide (FGAR) and tetrahydrofolate.</text>
</comment>
<dbReference type="SUPFAM" id="SSF53328">
    <property type="entry name" value="Formyltransferase"/>
    <property type="match status" value="1"/>
</dbReference>
<evidence type="ECO:0000259" key="5">
    <source>
        <dbReference type="Pfam" id="PF00551"/>
    </source>
</evidence>
<accession>A0A2Z4AJU6</accession>
<evidence type="ECO:0000256" key="2">
    <source>
        <dbReference type="ARBA" id="ARBA00022679"/>
    </source>
</evidence>
<feature type="binding site" evidence="4">
    <location>
        <begin position="100"/>
        <end position="103"/>
    </location>
    <ligand>
        <name>(6R)-10-formyltetrahydrofolate</name>
        <dbReference type="ChEBI" id="CHEBI:195366"/>
    </ligand>
</feature>